<feature type="non-terminal residue" evidence="3">
    <location>
        <position position="1"/>
    </location>
</feature>
<evidence type="ECO:0000313" key="4">
    <source>
        <dbReference type="Proteomes" id="UP001239994"/>
    </source>
</evidence>
<evidence type="ECO:0000256" key="1">
    <source>
        <dbReference type="SAM" id="MobiDB-lite"/>
    </source>
</evidence>
<evidence type="ECO:0000256" key="2">
    <source>
        <dbReference type="SAM" id="SignalP"/>
    </source>
</evidence>
<keyword evidence="4" id="KW-1185">Reference proteome</keyword>
<accession>A0AAD9E4R0</accession>
<sequence length="147" mass="16142">MSGSGGWWWAALLLFGCILGAELRPNTDGLAAPAYRPLIRFRHKRPGDRLFVFLKGSNELLPSLALFSLHTRRSMAENLAKLHVSKASEDRERVKKKIKAALNLLTLPCLTPPCPTSSHLAMPYPTSPHFTSHPASPHPTPPKSASD</sequence>
<gene>
    <name evidence="3" type="ORF">P4O66_020351</name>
</gene>
<keyword evidence="2" id="KW-0732">Signal</keyword>
<proteinExistence type="predicted"/>
<name>A0AAD9E4R0_9TELE</name>
<feature type="chain" id="PRO_5042236469" evidence="2">
    <location>
        <begin position="21"/>
        <end position="147"/>
    </location>
</feature>
<dbReference type="EMBL" id="JAROKS010000004">
    <property type="protein sequence ID" value="KAK1804333.1"/>
    <property type="molecule type" value="Genomic_DNA"/>
</dbReference>
<feature type="signal peptide" evidence="2">
    <location>
        <begin position="1"/>
        <end position="20"/>
    </location>
</feature>
<dbReference type="AlphaFoldDB" id="A0AAD9E4R0"/>
<dbReference type="Proteomes" id="UP001239994">
    <property type="component" value="Unassembled WGS sequence"/>
</dbReference>
<comment type="caution">
    <text evidence="3">The sequence shown here is derived from an EMBL/GenBank/DDBJ whole genome shotgun (WGS) entry which is preliminary data.</text>
</comment>
<feature type="region of interest" description="Disordered" evidence="1">
    <location>
        <begin position="125"/>
        <end position="147"/>
    </location>
</feature>
<evidence type="ECO:0000313" key="3">
    <source>
        <dbReference type="EMBL" id="KAK1804333.1"/>
    </source>
</evidence>
<organism evidence="3 4">
    <name type="scientific">Electrophorus voltai</name>
    <dbReference type="NCBI Taxonomy" id="2609070"/>
    <lineage>
        <taxon>Eukaryota</taxon>
        <taxon>Metazoa</taxon>
        <taxon>Chordata</taxon>
        <taxon>Craniata</taxon>
        <taxon>Vertebrata</taxon>
        <taxon>Euteleostomi</taxon>
        <taxon>Actinopterygii</taxon>
        <taxon>Neopterygii</taxon>
        <taxon>Teleostei</taxon>
        <taxon>Ostariophysi</taxon>
        <taxon>Gymnotiformes</taxon>
        <taxon>Gymnotoidei</taxon>
        <taxon>Gymnotidae</taxon>
        <taxon>Electrophorus</taxon>
    </lineage>
</organism>
<protein>
    <submittedName>
        <fullName evidence="3">Uncharacterized protein</fullName>
    </submittedName>
</protein>
<feature type="compositionally biased region" description="Pro residues" evidence="1">
    <location>
        <begin position="136"/>
        <end position="147"/>
    </location>
</feature>
<reference evidence="3" key="1">
    <citation type="submission" date="2023-03" db="EMBL/GenBank/DDBJ databases">
        <title>Electrophorus voltai genome.</title>
        <authorList>
            <person name="Bian C."/>
        </authorList>
    </citation>
    <scope>NUCLEOTIDE SEQUENCE</scope>
    <source>
        <strain evidence="3">CB-2022</strain>
        <tissue evidence="3">Muscle</tissue>
    </source>
</reference>